<dbReference type="PANTHER" id="PTHR12411">
    <property type="entry name" value="CYSTEINE PROTEASE FAMILY C1-RELATED"/>
    <property type="match status" value="1"/>
</dbReference>
<dbReference type="OrthoDB" id="74227at2759"/>
<evidence type="ECO:0000256" key="1">
    <source>
        <dbReference type="ARBA" id="ARBA00008455"/>
    </source>
</evidence>
<comment type="similarity">
    <text evidence="1">Belongs to the peptidase C1 family.</text>
</comment>
<protein>
    <recommendedName>
        <fullName evidence="3">Peptidase C1A papain C-terminal domain-containing protein</fullName>
    </recommendedName>
</protein>
<gene>
    <name evidence="4" type="ORF">As57867_016537</name>
</gene>
<dbReference type="InterPro" id="IPR013128">
    <property type="entry name" value="Peptidase_C1A"/>
</dbReference>
<dbReference type="PROSITE" id="PS00139">
    <property type="entry name" value="THIOL_PROTEASE_CYS"/>
    <property type="match status" value="1"/>
</dbReference>
<name>A0A6A4Y977_9STRA</name>
<dbReference type="AlphaFoldDB" id="A0A6A4Y977"/>
<dbReference type="GO" id="GO:0006508">
    <property type="term" value="P:proteolysis"/>
    <property type="evidence" value="ECO:0007669"/>
    <property type="project" value="InterPro"/>
</dbReference>
<feature type="domain" description="Peptidase C1A papain C-terminal" evidence="3">
    <location>
        <begin position="172"/>
        <end position="337"/>
    </location>
</feature>
<dbReference type="InterPro" id="IPR000668">
    <property type="entry name" value="Peptidase_C1A_C"/>
</dbReference>
<comment type="caution">
    <text evidence="4">The sequence shown here is derived from an EMBL/GenBank/DDBJ whole genome shotgun (WGS) entry which is preliminary data.</text>
</comment>
<feature type="non-terminal residue" evidence="4">
    <location>
        <position position="337"/>
    </location>
</feature>
<dbReference type="Gene3D" id="3.90.70.10">
    <property type="entry name" value="Cysteine proteinases"/>
    <property type="match status" value="1"/>
</dbReference>
<organism evidence="4">
    <name type="scientific">Aphanomyces stellatus</name>
    <dbReference type="NCBI Taxonomy" id="120398"/>
    <lineage>
        <taxon>Eukaryota</taxon>
        <taxon>Sar</taxon>
        <taxon>Stramenopiles</taxon>
        <taxon>Oomycota</taxon>
        <taxon>Saprolegniomycetes</taxon>
        <taxon>Saprolegniales</taxon>
        <taxon>Verrucalvaceae</taxon>
        <taxon>Aphanomyces</taxon>
    </lineage>
</organism>
<keyword evidence="2" id="KW-0865">Zymogen</keyword>
<dbReference type="InterPro" id="IPR038765">
    <property type="entry name" value="Papain-like_cys_pep_sf"/>
</dbReference>
<dbReference type="EMBL" id="VJMH01005900">
    <property type="protein sequence ID" value="KAF0692319.1"/>
    <property type="molecule type" value="Genomic_DNA"/>
</dbReference>
<dbReference type="InterPro" id="IPR039417">
    <property type="entry name" value="Peptidase_C1A_papain-like"/>
</dbReference>
<evidence type="ECO:0000259" key="3">
    <source>
        <dbReference type="SMART" id="SM00645"/>
    </source>
</evidence>
<accession>A0A6A4Y977</accession>
<sequence length="337" mass="35794">MAVPPTYPLHRLAHRSFTAHKGDLIKLVILHFASNTTSSMKASLLLASVATSSVLATRQAYSTLSVSEQTDIAAQLAKWKTLYGPIAEANGHLPPQTESLNADGHSDDELQRFHNTLQDVDDAKRMNPDADFSAFNQFALLTEDEFKQSLVRSFGGQNFTNAQPLASEALSAATEADWSTSKCNPPMANQGQCGSCWAFSTVGTAEMAHCIATGELLDLSEQQVVSCDKASYGCNGGFPPSAIDYMAKTGVCSEADYPYTSGKSGNTGTCNSSCNKKQLSLGKTKQTSGESSLMTVLNTQPATVVVEAGNSVWRNYKSGIVSQCPGSQSDHAVIAVG</sequence>
<evidence type="ECO:0000313" key="4">
    <source>
        <dbReference type="EMBL" id="KAF0692319.1"/>
    </source>
</evidence>
<dbReference type="InterPro" id="IPR000169">
    <property type="entry name" value="Pept_cys_AS"/>
</dbReference>
<reference evidence="4" key="1">
    <citation type="submission" date="2019-06" db="EMBL/GenBank/DDBJ databases">
        <title>Genomics analysis of Aphanomyces spp. identifies a new class of oomycete effector associated with host adaptation.</title>
        <authorList>
            <person name="Gaulin E."/>
        </authorList>
    </citation>
    <scope>NUCLEOTIDE SEQUENCE</scope>
    <source>
        <strain evidence="4">CBS 578.67</strain>
    </source>
</reference>
<proteinExistence type="inferred from homology"/>
<dbReference type="PRINTS" id="PR00705">
    <property type="entry name" value="PAPAIN"/>
</dbReference>
<dbReference type="GO" id="GO:0008234">
    <property type="term" value="F:cysteine-type peptidase activity"/>
    <property type="evidence" value="ECO:0007669"/>
    <property type="project" value="InterPro"/>
</dbReference>
<dbReference type="SMART" id="SM00645">
    <property type="entry name" value="Pept_C1"/>
    <property type="match status" value="1"/>
</dbReference>
<dbReference type="SUPFAM" id="SSF54001">
    <property type="entry name" value="Cysteine proteinases"/>
    <property type="match status" value="1"/>
</dbReference>
<dbReference type="Pfam" id="PF00112">
    <property type="entry name" value="Peptidase_C1"/>
    <property type="match status" value="1"/>
</dbReference>
<evidence type="ECO:0000256" key="2">
    <source>
        <dbReference type="ARBA" id="ARBA00023145"/>
    </source>
</evidence>
<dbReference type="CDD" id="cd02248">
    <property type="entry name" value="Peptidase_C1A"/>
    <property type="match status" value="1"/>
</dbReference>